<dbReference type="SUPFAM" id="SSF48452">
    <property type="entry name" value="TPR-like"/>
    <property type="match status" value="1"/>
</dbReference>
<evidence type="ECO:0000313" key="3">
    <source>
        <dbReference type="Proteomes" id="UP000030647"/>
    </source>
</evidence>
<dbReference type="Gene3D" id="1.25.40.10">
    <property type="entry name" value="Tetratricopeptide repeat domain"/>
    <property type="match status" value="1"/>
</dbReference>
<evidence type="ECO:0000259" key="1">
    <source>
        <dbReference type="PROSITE" id="PS50943"/>
    </source>
</evidence>
<keyword evidence="3" id="KW-1185">Reference proteome</keyword>
<gene>
    <name evidence="2" type="ORF">L248_0122</name>
</gene>
<reference evidence="3" key="1">
    <citation type="journal article" date="2013" name="Genome Announc.">
        <title>Whole-Genome Sequencing of Lactobacillus shenzhenensis Strain LY-73T.</title>
        <authorList>
            <person name="Lin Z."/>
            <person name="Liu Z."/>
            <person name="Yang R."/>
            <person name="Zou Y."/>
            <person name="Wan D."/>
            <person name="Chen J."/>
            <person name="Guo M."/>
            <person name="Zhao J."/>
            <person name="Fang C."/>
            <person name="Yang R."/>
            <person name="Liu F."/>
        </authorList>
    </citation>
    <scope>NUCLEOTIDE SEQUENCE [LARGE SCALE GENOMIC DNA]</scope>
    <source>
        <strain evidence="3">LY-73</strain>
    </source>
</reference>
<dbReference type="PROSITE" id="PS50943">
    <property type="entry name" value="HTH_CROC1"/>
    <property type="match status" value="1"/>
</dbReference>
<dbReference type="EMBL" id="KI271582">
    <property type="protein sequence ID" value="ERL66443.1"/>
    <property type="molecule type" value="Genomic_DNA"/>
</dbReference>
<accession>U4TXA1</accession>
<protein>
    <recommendedName>
        <fullName evidence="1">HTH cro/C1-type domain-containing protein</fullName>
    </recommendedName>
</protein>
<proteinExistence type="predicted"/>
<organism evidence="2 3">
    <name type="scientific">Schleiferilactobacillus shenzhenensis LY-73</name>
    <dbReference type="NCBI Taxonomy" id="1231336"/>
    <lineage>
        <taxon>Bacteria</taxon>
        <taxon>Bacillati</taxon>
        <taxon>Bacillota</taxon>
        <taxon>Bacilli</taxon>
        <taxon>Lactobacillales</taxon>
        <taxon>Lactobacillaceae</taxon>
        <taxon>Schleiferilactobacillus</taxon>
    </lineage>
</organism>
<evidence type="ECO:0000313" key="2">
    <source>
        <dbReference type="EMBL" id="ERL66443.1"/>
    </source>
</evidence>
<dbReference type="eggNOG" id="COG1476">
    <property type="taxonomic scope" value="Bacteria"/>
</dbReference>
<dbReference type="HOGENOM" id="CLU_053304_2_0_9"/>
<dbReference type="Proteomes" id="UP000030647">
    <property type="component" value="Unassembled WGS sequence"/>
</dbReference>
<sequence>MSQDALARGICSQGTISLIEKRDQNVTEETVTQLCDRLELAPEKVMVRPIDAAGATITNALRAFMHEDVAGCQGLLAQLRDNELPDPSWRRRYYCLLGLEAYAVHHDLTQASLRFSQTLHDPQVREWDAYRVLAQLGVGYICYQRGALGEALFHLRAARKEIDQVYQQEKWGRELQLFVHLGLAEVYCAQGRWGDAHHAAADGLYLLKESQSLFLLERFILVRARAEAGAGKQQRAATDLHGALFIAQERQNTVMAERINATLADLTAAS</sequence>
<dbReference type="AlphaFoldDB" id="U4TXA1"/>
<dbReference type="STRING" id="1231336.L248_0122"/>
<dbReference type="InterPro" id="IPR001387">
    <property type="entry name" value="Cro/C1-type_HTH"/>
</dbReference>
<dbReference type="InterPro" id="IPR011990">
    <property type="entry name" value="TPR-like_helical_dom_sf"/>
</dbReference>
<name>U4TXA1_9LACO</name>
<feature type="domain" description="HTH cro/C1-type" evidence="1">
    <location>
        <begin position="1"/>
        <end position="45"/>
    </location>
</feature>